<dbReference type="InterPro" id="IPR046342">
    <property type="entry name" value="CBS_dom_sf"/>
</dbReference>
<dbReference type="SUPFAM" id="SSF54631">
    <property type="entry name" value="CBS-domain pair"/>
    <property type="match status" value="1"/>
</dbReference>
<dbReference type="RefSeq" id="WP_019951152.1">
    <property type="nucleotide sequence ID" value="NZ_JBHLVX010000060.1"/>
</dbReference>
<protein>
    <submittedName>
        <fullName evidence="5">Nucleotidyltransferase substrate binding domain-containing protein</fullName>
    </submittedName>
</protein>
<dbReference type="SMART" id="SM00116">
    <property type="entry name" value="CBS"/>
    <property type="match status" value="2"/>
</dbReference>
<gene>
    <name evidence="5" type="ORF">ACFFHW_16240</name>
</gene>
<dbReference type="PROSITE" id="PS50042">
    <property type="entry name" value="CNMP_BINDING_3"/>
    <property type="match status" value="1"/>
</dbReference>
<feature type="domain" description="CBS" evidence="4">
    <location>
        <begin position="239"/>
        <end position="295"/>
    </location>
</feature>
<dbReference type="PANTHER" id="PTHR43080:SF2">
    <property type="entry name" value="CBS DOMAIN-CONTAINING PROTEIN"/>
    <property type="match status" value="1"/>
</dbReference>
<dbReference type="InterPro" id="IPR018490">
    <property type="entry name" value="cNMP-bd_dom_sf"/>
</dbReference>
<organism evidence="5 6">
    <name type="scientific">Kushneria aurantia</name>
    <dbReference type="NCBI Taxonomy" id="504092"/>
    <lineage>
        <taxon>Bacteria</taxon>
        <taxon>Pseudomonadati</taxon>
        <taxon>Pseudomonadota</taxon>
        <taxon>Gammaproteobacteria</taxon>
        <taxon>Oceanospirillales</taxon>
        <taxon>Halomonadaceae</taxon>
        <taxon>Kushneria</taxon>
    </lineage>
</organism>
<dbReference type="PROSITE" id="PS51371">
    <property type="entry name" value="CBS"/>
    <property type="match status" value="2"/>
</dbReference>
<dbReference type="Pfam" id="PF00027">
    <property type="entry name" value="cNMP_binding"/>
    <property type="match status" value="1"/>
</dbReference>
<dbReference type="SUPFAM" id="SSF51206">
    <property type="entry name" value="cAMP-binding domain-like"/>
    <property type="match status" value="1"/>
</dbReference>
<dbReference type="EMBL" id="JBHLVX010000060">
    <property type="protein sequence ID" value="MFC0269517.1"/>
    <property type="molecule type" value="Genomic_DNA"/>
</dbReference>
<dbReference type="CDD" id="cd04587">
    <property type="entry name" value="CBS_pair_CAP-ED_NT_Pol-beta-like_DUF294_assoc"/>
    <property type="match status" value="1"/>
</dbReference>
<dbReference type="PANTHER" id="PTHR43080">
    <property type="entry name" value="CBS DOMAIN-CONTAINING PROTEIN CBSX3, MITOCHONDRIAL"/>
    <property type="match status" value="1"/>
</dbReference>
<dbReference type="InterPro" id="IPR018821">
    <property type="entry name" value="DUF294_put_nucleoTrafse_sb-bd"/>
</dbReference>
<feature type="domain" description="CBS" evidence="4">
    <location>
        <begin position="155"/>
        <end position="231"/>
    </location>
</feature>
<dbReference type="Gene3D" id="2.60.120.10">
    <property type="entry name" value="Jelly Rolls"/>
    <property type="match status" value="1"/>
</dbReference>
<comment type="caution">
    <text evidence="5">The sequence shown here is derived from an EMBL/GenBank/DDBJ whole genome shotgun (WGS) entry which is preliminary data.</text>
</comment>
<dbReference type="InterPro" id="IPR000595">
    <property type="entry name" value="cNMP-bd_dom"/>
</dbReference>
<dbReference type="InterPro" id="IPR000644">
    <property type="entry name" value="CBS_dom"/>
</dbReference>
<dbReference type="SMART" id="SM00100">
    <property type="entry name" value="cNMP"/>
    <property type="match status" value="1"/>
</dbReference>
<dbReference type="Pfam" id="PF03445">
    <property type="entry name" value="DUF294"/>
    <property type="match status" value="1"/>
</dbReference>
<dbReference type="InterPro" id="IPR005105">
    <property type="entry name" value="GlnD_Uridyltrans_N"/>
</dbReference>
<keyword evidence="1 2" id="KW-0129">CBS domain</keyword>
<dbReference type="Proteomes" id="UP001589814">
    <property type="component" value="Unassembled WGS sequence"/>
</dbReference>
<dbReference type="CDD" id="cd00038">
    <property type="entry name" value="CAP_ED"/>
    <property type="match status" value="1"/>
</dbReference>
<evidence type="ECO:0000259" key="3">
    <source>
        <dbReference type="PROSITE" id="PS50042"/>
    </source>
</evidence>
<evidence type="ECO:0000313" key="5">
    <source>
        <dbReference type="EMBL" id="MFC0269517.1"/>
    </source>
</evidence>
<reference evidence="5 6" key="1">
    <citation type="submission" date="2024-09" db="EMBL/GenBank/DDBJ databases">
        <authorList>
            <person name="Sun Q."/>
            <person name="Mori K."/>
        </authorList>
    </citation>
    <scope>NUCLEOTIDE SEQUENCE [LARGE SCALE GENOMIC DNA]</scope>
    <source>
        <strain evidence="5 6">CCM 7415</strain>
    </source>
</reference>
<keyword evidence="6" id="KW-1185">Reference proteome</keyword>
<dbReference type="InterPro" id="IPR014710">
    <property type="entry name" value="RmlC-like_jellyroll"/>
</dbReference>
<dbReference type="CDD" id="cd05401">
    <property type="entry name" value="NT_GlnE_GlnD_like"/>
    <property type="match status" value="1"/>
</dbReference>
<evidence type="ECO:0000256" key="1">
    <source>
        <dbReference type="ARBA" id="ARBA00023122"/>
    </source>
</evidence>
<dbReference type="Gene3D" id="3.10.580.10">
    <property type="entry name" value="CBS-domain"/>
    <property type="match status" value="1"/>
</dbReference>
<accession>A0ABV6G964</accession>
<dbReference type="Pfam" id="PF00571">
    <property type="entry name" value="CBS"/>
    <property type="match status" value="2"/>
</dbReference>
<feature type="domain" description="Cyclic nucleotide-binding" evidence="3">
    <location>
        <begin position="17"/>
        <end position="121"/>
    </location>
</feature>
<evidence type="ECO:0000259" key="4">
    <source>
        <dbReference type="PROSITE" id="PS51371"/>
    </source>
</evidence>
<sequence length="641" mass="72225">MDIEQLEIRQHMGHFAPFEYLGDEQLDRVAGAVEVGYYRAGSDILALDQEINELCYIRSGAVEVSRRGGQLFDRLVEGDVFGASDLMRNRRVRFPVRALEDSLIYFVPAELFEALRGENDDFADFVETGGVRLKATVDQHQHDNRTGTTRVRRLIRRRPVMVDADTPMREVARRMRDENVTCVLVIDNGGDHDTDNSPCHFATDDGVVHRLDGIVTDRDCCTRVLADDLDGTVPVAKVMTTQLVTARSEESVHEAMLAMLNHNIKHLPILHKRRPIGVLHLGDIMRHETRSSLYLVNTIFNQPGLAGLIRLSGDVTAAFTRLVDEGADATMVGCTMAAICKSFARRLLELGEAELGPPPVPYSFMVLGSTARDEQTVFADQDHAMVLDDSFDPEQHDAYFLALARFVSDGLAACGYPLCKGDVMATNRRWRQPLSVWQRYFRDWIEDPDPESLLNSAIFFDLGHVHGEAHRIEALQALIVELAPRNPRFLAAMARNALNRTPPIGLFRTFILEKDGQQNDAINLKRRGTAPLVDLVRVHALACGSSSSSTLRRLEDIARTQLLPEGVNDRLRYAFEYISMVRIRHQALAIEQGEEADNRLRPANVSSRERHHLKDAFEVLSHAQKFLKFRYPMPSSSGRRR</sequence>
<evidence type="ECO:0000256" key="2">
    <source>
        <dbReference type="PROSITE-ProRule" id="PRU00703"/>
    </source>
</evidence>
<evidence type="ECO:0000313" key="6">
    <source>
        <dbReference type="Proteomes" id="UP001589814"/>
    </source>
</evidence>
<name>A0ABV6G964_9GAMM</name>
<dbReference type="Pfam" id="PF10335">
    <property type="entry name" value="DUF294_C"/>
    <property type="match status" value="1"/>
</dbReference>
<proteinExistence type="predicted"/>
<dbReference type="InterPro" id="IPR051257">
    <property type="entry name" value="Diverse_CBS-Domain"/>
</dbReference>